<feature type="transmembrane region" description="Helical" evidence="1">
    <location>
        <begin position="12"/>
        <end position="33"/>
    </location>
</feature>
<dbReference type="FunCoup" id="F0ZK68">
    <property type="interactions" value="397"/>
</dbReference>
<evidence type="ECO:0000256" key="1">
    <source>
        <dbReference type="SAM" id="Phobius"/>
    </source>
</evidence>
<keyword evidence="1" id="KW-0472">Membrane</keyword>
<feature type="transmembrane region" description="Helical" evidence="1">
    <location>
        <begin position="215"/>
        <end position="237"/>
    </location>
</feature>
<dbReference type="InParanoid" id="F0ZK68"/>
<dbReference type="KEGG" id="dpp:DICPUDRAFT_78665"/>
<dbReference type="Proteomes" id="UP000001064">
    <property type="component" value="Unassembled WGS sequence"/>
</dbReference>
<protein>
    <submittedName>
        <fullName evidence="2">Uncharacterized protein</fullName>
    </submittedName>
</protein>
<organism evidence="2 3">
    <name type="scientific">Dictyostelium purpureum</name>
    <name type="common">Slime mold</name>
    <dbReference type="NCBI Taxonomy" id="5786"/>
    <lineage>
        <taxon>Eukaryota</taxon>
        <taxon>Amoebozoa</taxon>
        <taxon>Evosea</taxon>
        <taxon>Eumycetozoa</taxon>
        <taxon>Dictyostelia</taxon>
        <taxon>Dictyosteliales</taxon>
        <taxon>Dictyosteliaceae</taxon>
        <taxon>Dictyostelium</taxon>
    </lineage>
</organism>
<proteinExistence type="predicted"/>
<keyword evidence="3" id="KW-1185">Reference proteome</keyword>
<gene>
    <name evidence="2" type="ORF">DICPUDRAFT_78665</name>
</gene>
<accession>F0ZK68</accession>
<dbReference type="GeneID" id="10500993"/>
<keyword evidence="1" id="KW-1133">Transmembrane helix</keyword>
<dbReference type="AlphaFoldDB" id="F0ZK68"/>
<dbReference type="OMA" id="GKTKFCF"/>
<keyword evidence="1" id="KW-0812">Transmembrane</keyword>
<evidence type="ECO:0000313" key="3">
    <source>
        <dbReference type="Proteomes" id="UP000001064"/>
    </source>
</evidence>
<dbReference type="RefSeq" id="XP_003287812.1">
    <property type="nucleotide sequence ID" value="XM_003287764.1"/>
</dbReference>
<dbReference type="eggNOG" id="ENOG502REE1">
    <property type="taxonomic scope" value="Eukaryota"/>
</dbReference>
<dbReference type="EMBL" id="GL871052">
    <property type="protein sequence ID" value="EGC35679.1"/>
    <property type="molecule type" value="Genomic_DNA"/>
</dbReference>
<dbReference type="OrthoDB" id="20283at2759"/>
<name>F0ZK68_DICPU</name>
<reference evidence="3" key="1">
    <citation type="journal article" date="2011" name="Genome Biol.">
        <title>Comparative genomics of the social amoebae Dictyostelium discoideum and Dictyostelium purpureum.</title>
        <authorList>
            <consortium name="US DOE Joint Genome Institute (JGI-PGF)"/>
            <person name="Sucgang R."/>
            <person name="Kuo A."/>
            <person name="Tian X."/>
            <person name="Salerno W."/>
            <person name="Parikh A."/>
            <person name="Feasley C.L."/>
            <person name="Dalin E."/>
            <person name="Tu H."/>
            <person name="Huang E."/>
            <person name="Barry K."/>
            <person name="Lindquist E."/>
            <person name="Shapiro H."/>
            <person name="Bruce D."/>
            <person name="Schmutz J."/>
            <person name="Salamov A."/>
            <person name="Fey P."/>
            <person name="Gaudet P."/>
            <person name="Anjard C."/>
            <person name="Babu M.M."/>
            <person name="Basu S."/>
            <person name="Bushmanova Y."/>
            <person name="van der Wel H."/>
            <person name="Katoh-Kurasawa M."/>
            <person name="Dinh C."/>
            <person name="Coutinho P.M."/>
            <person name="Saito T."/>
            <person name="Elias M."/>
            <person name="Schaap P."/>
            <person name="Kay R.R."/>
            <person name="Henrissat B."/>
            <person name="Eichinger L."/>
            <person name="Rivero F."/>
            <person name="Putnam N.H."/>
            <person name="West C.M."/>
            <person name="Loomis W.F."/>
            <person name="Chisholm R.L."/>
            <person name="Shaulsky G."/>
            <person name="Strassmann J.E."/>
            <person name="Queller D.C."/>
            <person name="Kuspa A."/>
            <person name="Grigoriev I.V."/>
        </authorList>
    </citation>
    <scope>NUCLEOTIDE SEQUENCE [LARGE SCALE GENOMIC DNA]</scope>
    <source>
        <strain evidence="3">QSDP1</strain>
    </source>
</reference>
<dbReference type="VEuPathDB" id="AmoebaDB:DICPUDRAFT_78665"/>
<sequence length="334" mass="37452">MAFLIGKKKNSYWFVIGILYILIWETICCFSYSTKEIEREKQIYRDISKSIFQNLEALSGGSQENGNHNEDDTIYIDKFEDEDKEKSGIDLDSGDIKPKTTTSIKKTTPINKKIIPDLRELLPPLNLTFDVKNSSMNIPTYVNTDSFSLSDININSTHFGMQSDNIKMNISVEANQFPISMNLISNKSDVPISLGIYGANNIPVNLIVSSLDTPALNYLVIFVFGSINFILVVFVVTQQISICKLKKRLDAIDISNQVLKGKRFKKGNVWYSSINSEDSDSEVIKINSNNNNESSIDIEKSGNINSPISIITCNRCGQINGKTRFCFNCGNGLM</sequence>
<evidence type="ECO:0000313" key="2">
    <source>
        <dbReference type="EMBL" id="EGC35679.1"/>
    </source>
</evidence>